<keyword evidence="7" id="KW-0496">Mitochondrion</keyword>
<dbReference type="GO" id="GO:1990575">
    <property type="term" value="P:mitochondrial L-ornithine transmembrane transport"/>
    <property type="evidence" value="ECO:0007669"/>
    <property type="project" value="TreeGrafter"/>
</dbReference>
<dbReference type="InterPro" id="IPR018108">
    <property type="entry name" value="MCP_transmembrane"/>
</dbReference>
<organism evidence="11">
    <name type="scientific">Musca domestica</name>
    <name type="common">House fly</name>
    <dbReference type="NCBI Taxonomy" id="7370"/>
    <lineage>
        <taxon>Eukaryota</taxon>
        <taxon>Metazoa</taxon>
        <taxon>Ecdysozoa</taxon>
        <taxon>Arthropoda</taxon>
        <taxon>Hexapoda</taxon>
        <taxon>Insecta</taxon>
        <taxon>Pterygota</taxon>
        <taxon>Neoptera</taxon>
        <taxon>Endopterygota</taxon>
        <taxon>Diptera</taxon>
        <taxon>Brachycera</taxon>
        <taxon>Muscomorpha</taxon>
        <taxon>Muscoidea</taxon>
        <taxon>Muscidae</taxon>
        <taxon>Musca</taxon>
    </lineage>
</organism>
<protein>
    <submittedName>
        <fullName evidence="11">Uncharacterized protein</fullName>
    </submittedName>
</protein>
<evidence type="ECO:0000256" key="8">
    <source>
        <dbReference type="ARBA" id="ARBA00023136"/>
    </source>
</evidence>
<dbReference type="PANTHER" id="PTHR45624:SF12">
    <property type="entry name" value="MITOCHONDRIAL ORNITHINE TRANSPORTER 1"/>
    <property type="match status" value="1"/>
</dbReference>
<keyword evidence="4 9" id="KW-0812">Transmembrane</keyword>
<dbReference type="SUPFAM" id="SSF103506">
    <property type="entry name" value="Mitochondrial carrier"/>
    <property type="match status" value="1"/>
</dbReference>
<evidence type="ECO:0000256" key="7">
    <source>
        <dbReference type="ARBA" id="ARBA00023128"/>
    </source>
</evidence>
<dbReference type="PANTHER" id="PTHR45624">
    <property type="entry name" value="MITOCHONDRIAL BASIC AMINO ACIDS TRANSPORTER-RELATED"/>
    <property type="match status" value="1"/>
</dbReference>
<dbReference type="InterPro" id="IPR023395">
    <property type="entry name" value="MCP_dom_sf"/>
</dbReference>
<dbReference type="Gene3D" id="1.50.40.10">
    <property type="entry name" value="Mitochondrial carrier domain"/>
    <property type="match status" value="1"/>
</dbReference>
<evidence type="ECO:0000256" key="6">
    <source>
        <dbReference type="ARBA" id="ARBA00022989"/>
    </source>
</evidence>
<feature type="repeat" description="Solcar" evidence="9">
    <location>
        <begin position="244"/>
        <end position="324"/>
    </location>
</feature>
<feature type="repeat" description="Solcar" evidence="9">
    <location>
        <begin position="135"/>
        <end position="230"/>
    </location>
</feature>
<evidence type="ECO:0000256" key="5">
    <source>
        <dbReference type="ARBA" id="ARBA00022737"/>
    </source>
</evidence>
<feature type="repeat" description="Solcar" evidence="9">
    <location>
        <begin position="37"/>
        <end position="122"/>
    </location>
</feature>
<dbReference type="PROSITE" id="PS50920">
    <property type="entry name" value="SOLCAR"/>
    <property type="match status" value="3"/>
</dbReference>
<evidence type="ECO:0000256" key="10">
    <source>
        <dbReference type="RuleBase" id="RU000488"/>
    </source>
</evidence>
<dbReference type="AlphaFoldDB" id="A0A1I8NHK2"/>
<evidence type="ECO:0000256" key="9">
    <source>
        <dbReference type="PROSITE-ProRule" id="PRU00282"/>
    </source>
</evidence>
<evidence type="ECO:0000256" key="3">
    <source>
        <dbReference type="ARBA" id="ARBA00022448"/>
    </source>
</evidence>
<dbReference type="InterPro" id="IPR050567">
    <property type="entry name" value="Mitochondrial_Carrier"/>
</dbReference>
<dbReference type="VEuPathDB" id="VectorBase:MDOMA2_014698"/>
<dbReference type="eggNOG" id="KOG0763">
    <property type="taxonomic scope" value="Eukaryota"/>
</dbReference>
<dbReference type="GO" id="GO:0000064">
    <property type="term" value="F:L-ornithine transmembrane transporter activity"/>
    <property type="evidence" value="ECO:0007669"/>
    <property type="project" value="TreeGrafter"/>
</dbReference>
<dbReference type="Pfam" id="PF00153">
    <property type="entry name" value="Mito_carr"/>
    <property type="match status" value="3"/>
</dbReference>
<evidence type="ECO:0000256" key="4">
    <source>
        <dbReference type="ARBA" id="ARBA00022692"/>
    </source>
</evidence>
<dbReference type="VEuPathDB" id="VectorBase:MDOA015218"/>
<dbReference type="GO" id="GO:0031966">
    <property type="term" value="C:mitochondrial membrane"/>
    <property type="evidence" value="ECO:0007669"/>
    <property type="project" value="UniProtKB-SubCell"/>
</dbReference>
<accession>A0A1I8NHK2</accession>
<evidence type="ECO:0000256" key="1">
    <source>
        <dbReference type="ARBA" id="ARBA00004225"/>
    </source>
</evidence>
<dbReference type="EnsemblMetazoa" id="MDOA015218-RA">
    <property type="protein sequence ID" value="MDOA015218-PA"/>
    <property type="gene ID" value="MDOA015218"/>
</dbReference>
<keyword evidence="3 10" id="KW-0813">Transport</keyword>
<keyword evidence="8 9" id="KW-0472">Membrane</keyword>
<evidence type="ECO:0000313" key="11">
    <source>
        <dbReference type="EnsemblMetazoa" id="MDOA015218-PA"/>
    </source>
</evidence>
<reference evidence="11" key="1">
    <citation type="submission" date="2020-05" db="UniProtKB">
        <authorList>
            <consortium name="EnsemblMetazoa"/>
        </authorList>
    </citation>
    <scope>IDENTIFICATION</scope>
    <source>
        <strain evidence="11">Aabys</strain>
    </source>
</reference>
<keyword evidence="5" id="KW-0677">Repeat</keyword>
<evidence type="ECO:0000256" key="2">
    <source>
        <dbReference type="ARBA" id="ARBA00006375"/>
    </source>
</evidence>
<name>A0A1I8NHK2_MUSDO</name>
<proteinExistence type="inferred from homology"/>
<keyword evidence="6" id="KW-1133">Transmembrane helix</keyword>
<sequence length="347" mass="39484">MGAFHAKYKNVENNMEINEKIEEDPREFDTETRPLPSQTEDELKHRLLAGIVQVYATQPFDTVKVKLQTFPNTYKCMWQCFNITYGKYGIYRGLYAGTIPAVATNIAENTLLFGAYGRCQSLVADYRNIQEVQQLSLMENAVAGSLLAIISTLVLCPCEVLKCKLQAIQEVKRYIEKGSSTGVVTPYELTKRIYQNDGITGFYRGLGSTFLRDIPGFFIYVTSFEMARNYFTREIESKDDIDTWRILLAGTIGAVVQSITTFPLDVMKSRIQIENLKGSFRHIARDILRKDGYLAFYSGILPSIFRNIPSTGALYILYENLKKVKEYPSTVIEKETTSEAMELENND</sequence>
<comment type="similarity">
    <text evidence="2 10">Belongs to the mitochondrial carrier (TC 2.A.29) family.</text>
</comment>
<comment type="subcellular location">
    <subcellularLocation>
        <location evidence="1">Mitochondrion membrane</location>
        <topology evidence="1">Multi-pass membrane protein</topology>
    </subcellularLocation>
</comment>